<dbReference type="EMBL" id="LLXI01002952">
    <property type="protein sequence ID" value="PKY58316.1"/>
    <property type="molecule type" value="Genomic_DNA"/>
</dbReference>
<name>A0A2I1HHF3_9GLOM</name>
<sequence>MELAVEASFKERDIKRIWSVRNFKTIFRGIEMEGRKEINDEKEVTVNSSTVVDLIKRWRVREISEESDADEVKKAELALMNLLRQDDIMSYECEKNDEKIKYEQYKDPENMEEDTESINRKLDKLGDIFKATSKKIEWETIRSHQRHWRGVWT</sequence>
<dbReference type="Proteomes" id="UP000234323">
    <property type="component" value="Unassembled WGS sequence"/>
</dbReference>
<reference evidence="1 2" key="1">
    <citation type="submission" date="2015-10" db="EMBL/GenBank/DDBJ databases">
        <title>Genome analyses suggest a sexual origin of heterokaryosis in a supposedly ancient asexual fungus.</title>
        <authorList>
            <person name="Ropars J."/>
            <person name="Sedzielewska K."/>
            <person name="Noel J."/>
            <person name="Charron P."/>
            <person name="Farinelli L."/>
            <person name="Marton T."/>
            <person name="Kruger M."/>
            <person name="Pelin A."/>
            <person name="Brachmann A."/>
            <person name="Corradi N."/>
        </authorList>
    </citation>
    <scope>NUCLEOTIDE SEQUENCE [LARGE SCALE GENOMIC DNA]</scope>
    <source>
        <strain evidence="1 2">A4</strain>
    </source>
</reference>
<protein>
    <submittedName>
        <fullName evidence="1">Uncharacterized protein</fullName>
    </submittedName>
</protein>
<accession>A0A2I1HHF3</accession>
<evidence type="ECO:0000313" key="2">
    <source>
        <dbReference type="Proteomes" id="UP000234323"/>
    </source>
</evidence>
<organism evidence="1 2">
    <name type="scientific">Rhizophagus irregularis</name>
    <dbReference type="NCBI Taxonomy" id="588596"/>
    <lineage>
        <taxon>Eukaryota</taxon>
        <taxon>Fungi</taxon>
        <taxon>Fungi incertae sedis</taxon>
        <taxon>Mucoromycota</taxon>
        <taxon>Glomeromycotina</taxon>
        <taxon>Glomeromycetes</taxon>
        <taxon>Glomerales</taxon>
        <taxon>Glomeraceae</taxon>
        <taxon>Rhizophagus</taxon>
    </lineage>
</organism>
<dbReference type="AlphaFoldDB" id="A0A2I1HHF3"/>
<evidence type="ECO:0000313" key="1">
    <source>
        <dbReference type="EMBL" id="PKY58316.1"/>
    </source>
</evidence>
<comment type="caution">
    <text evidence="1">The sequence shown here is derived from an EMBL/GenBank/DDBJ whole genome shotgun (WGS) entry which is preliminary data.</text>
</comment>
<proteinExistence type="predicted"/>
<gene>
    <name evidence="1" type="ORF">RhiirA4_480126</name>
</gene>
<dbReference type="VEuPathDB" id="FungiDB:RhiirFUN_021674"/>
<keyword evidence="2" id="KW-1185">Reference proteome</keyword>
<dbReference type="VEuPathDB" id="FungiDB:FUN_009857"/>